<sequence>MLLHEVGPKLLGLRPDYRIASINRTELSTICGRLLAFRPCGENTTTSHRVLTLFPTEPNPGQAQPSPMGPEIWVGIQNCVGEESVSEWRAPHRWAAVVLCDEKRRDEKARLTVVPILVSILFWC</sequence>
<reference evidence="1" key="1">
    <citation type="submission" date="2021-10" db="EMBL/GenBank/DDBJ databases">
        <authorList>
            <person name="Piombo E."/>
        </authorList>
    </citation>
    <scope>NUCLEOTIDE SEQUENCE</scope>
</reference>
<protein>
    <submittedName>
        <fullName evidence="1">Uncharacterized protein</fullName>
    </submittedName>
</protein>
<name>A0A9N9ZGN6_9HYPO</name>
<evidence type="ECO:0000313" key="2">
    <source>
        <dbReference type="Proteomes" id="UP000775872"/>
    </source>
</evidence>
<evidence type="ECO:0000313" key="1">
    <source>
        <dbReference type="EMBL" id="CAH0056070.1"/>
    </source>
</evidence>
<organism evidence="1 2">
    <name type="scientific">Clonostachys solani</name>
    <dbReference type="NCBI Taxonomy" id="160281"/>
    <lineage>
        <taxon>Eukaryota</taxon>
        <taxon>Fungi</taxon>
        <taxon>Dikarya</taxon>
        <taxon>Ascomycota</taxon>
        <taxon>Pezizomycotina</taxon>
        <taxon>Sordariomycetes</taxon>
        <taxon>Hypocreomycetidae</taxon>
        <taxon>Hypocreales</taxon>
        <taxon>Bionectriaceae</taxon>
        <taxon>Clonostachys</taxon>
    </lineage>
</organism>
<gene>
    <name evidence="1" type="ORF">CSOL1703_00006004</name>
</gene>
<comment type="caution">
    <text evidence="1">The sequence shown here is derived from an EMBL/GenBank/DDBJ whole genome shotgun (WGS) entry which is preliminary data.</text>
</comment>
<keyword evidence="2" id="KW-1185">Reference proteome</keyword>
<dbReference type="EMBL" id="CABFOC020000063">
    <property type="protein sequence ID" value="CAH0056070.1"/>
    <property type="molecule type" value="Genomic_DNA"/>
</dbReference>
<dbReference type="Proteomes" id="UP000775872">
    <property type="component" value="Unassembled WGS sequence"/>
</dbReference>
<proteinExistence type="predicted"/>
<dbReference type="AlphaFoldDB" id="A0A9N9ZGN6"/>
<accession>A0A9N9ZGN6</accession>